<comment type="subcellular location">
    <subcellularLocation>
        <location evidence="1">Membrane</location>
        <topology evidence="1">Multi-pass membrane protein</topology>
    </subcellularLocation>
</comment>
<evidence type="ECO:0000256" key="8">
    <source>
        <dbReference type="ARBA" id="ARBA00022989"/>
    </source>
</evidence>
<keyword evidence="17" id="KW-1185">Reference proteome</keyword>
<feature type="domain" description="Ion transport" evidence="15">
    <location>
        <begin position="3"/>
        <end position="265"/>
    </location>
</feature>
<evidence type="ECO:0000313" key="17">
    <source>
        <dbReference type="Proteomes" id="UP000747399"/>
    </source>
</evidence>
<dbReference type="SUPFAM" id="SSF81324">
    <property type="entry name" value="Voltage-gated potassium channels"/>
    <property type="match status" value="1"/>
</dbReference>
<keyword evidence="11" id="KW-0325">Glycoprotein</keyword>
<proteinExistence type="predicted"/>
<evidence type="ECO:0000256" key="1">
    <source>
        <dbReference type="ARBA" id="ARBA00004141"/>
    </source>
</evidence>
<evidence type="ECO:0000256" key="11">
    <source>
        <dbReference type="ARBA" id="ARBA00023180"/>
    </source>
</evidence>
<dbReference type="PANTHER" id="PTHR45628:SF7">
    <property type="entry name" value="VOLTAGE-DEPENDENT CALCIUM CHANNEL TYPE A SUBUNIT ALPHA-1"/>
    <property type="match status" value="1"/>
</dbReference>
<keyword evidence="2" id="KW-0813">Transport</keyword>
<keyword evidence="10 14" id="KW-0472">Membrane</keyword>
<evidence type="ECO:0000256" key="6">
    <source>
        <dbReference type="ARBA" id="ARBA00022837"/>
    </source>
</evidence>
<evidence type="ECO:0000313" key="16">
    <source>
        <dbReference type="EMBL" id="GIL50401.1"/>
    </source>
</evidence>
<evidence type="ECO:0000256" key="10">
    <source>
        <dbReference type="ARBA" id="ARBA00023136"/>
    </source>
</evidence>
<evidence type="ECO:0000259" key="15">
    <source>
        <dbReference type="Pfam" id="PF00520"/>
    </source>
</evidence>
<evidence type="ECO:0000256" key="12">
    <source>
        <dbReference type="ARBA" id="ARBA00023303"/>
    </source>
</evidence>
<comment type="caution">
    <text evidence="16">The sequence shown here is derived from an EMBL/GenBank/DDBJ whole genome shotgun (WGS) entry which is preliminary data.</text>
</comment>
<feature type="transmembrane region" description="Helical" evidence="14">
    <location>
        <begin position="240"/>
        <end position="261"/>
    </location>
</feature>
<keyword evidence="9" id="KW-0406">Ion transport</keyword>
<evidence type="ECO:0000256" key="5">
    <source>
        <dbReference type="ARBA" id="ARBA00022692"/>
    </source>
</evidence>
<dbReference type="Proteomes" id="UP000747399">
    <property type="component" value="Unassembled WGS sequence"/>
</dbReference>
<evidence type="ECO:0000256" key="3">
    <source>
        <dbReference type="ARBA" id="ARBA00022568"/>
    </source>
</evidence>
<keyword evidence="5 14" id="KW-0812">Transmembrane</keyword>
<dbReference type="Gene3D" id="1.20.120.350">
    <property type="entry name" value="Voltage-gated potassium channels. Chain C"/>
    <property type="match status" value="1"/>
</dbReference>
<accession>A0A8J4AYN5</accession>
<evidence type="ECO:0000256" key="4">
    <source>
        <dbReference type="ARBA" id="ARBA00022673"/>
    </source>
</evidence>
<gene>
    <name evidence="16" type="ORF">Vafri_6630</name>
</gene>
<name>A0A8J4AYN5_9CHLO</name>
<protein>
    <recommendedName>
        <fullName evidence="15">Ion transport domain-containing protein</fullName>
    </recommendedName>
</protein>
<feature type="region of interest" description="Disordered" evidence="13">
    <location>
        <begin position="438"/>
        <end position="507"/>
    </location>
</feature>
<dbReference type="Gene3D" id="1.10.238.10">
    <property type="entry name" value="EF-hand"/>
    <property type="match status" value="1"/>
</dbReference>
<feature type="compositionally biased region" description="Low complexity" evidence="13">
    <location>
        <begin position="493"/>
        <end position="507"/>
    </location>
</feature>
<dbReference type="Gene3D" id="1.10.287.70">
    <property type="match status" value="1"/>
</dbReference>
<organism evidence="16 17">
    <name type="scientific">Volvox africanus</name>
    <dbReference type="NCBI Taxonomy" id="51714"/>
    <lineage>
        <taxon>Eukaryota</taxon>
        <taxon>Viridiplantae</taxon>
        <taxon>Chlorophyta</taxon>
        <taxon>core chlorophytes</taxon>
        <taxon>Chlorophyceae</taxon>
        <taxon>CS clade</taxon>
        <taxon>Chlamydomonadales</taxon>
        <taxon>Volvocaceae</taxon>
        <taxon>Volvox</taxon>
    </lineage>
</organism>
<dbReference type="GO" id="GO:0008331">
    <property type="term" value="F:high voltage-gated calcium channel activity"/>
    <property type="evidence" value="ECO:0007669"/>
    <property type="project" value="TreeGrafter"/>
</dbReference>
<keyword evidence="8 14" id="KW-1133">Transmembrane helix</keyword>
<evidence type="ECO:0000256" key="9">
    <source>
        <dbReference type="ARBA" id="ARBA00023065"/>
    </source>
</evidence>
<evidence type="ECO:0000256" key="13">
    <source>
        <dbReference type="SAM" id="MobiDB-lite"/>
    </source>
</evidence>
<dbReference type="Pfam" id="PF00520">
    <property type="entry name" value="Ion_trans"/>
    <property type="match status" value="1"/>
</dbReference>
<keyword evidence="7" id="KW-0851">Voltage-gated channel</keyword>
<evidence type="ECO:0000256" key="2">
    <source>
        <dbReference type="ARBA" id="ARBA00022448"/>
    </source>
</evidence>
<reference evidence="16" key="1">
    <citation type="journal article" date="2021" name="Proc. Natl. Acad. Sci. U.S.A.">
        <title>Three genomes in the algal genus Volvox reveal the fate of a haploid sex-determining region after a transition to homothallism.</title>
        <authorList>
            <person name="Yamamoto K."/>
            <person name="Hamaji T."/>
            <person name="Kawai-Toyooka H."/>
            <person name="Matsuzaki R."/>
            <person name="Takahashi F."/>
            <person name="Nishimura Y."/>
            <person name="Kawachi M."/>
            <person name="Noguchi H."/>
            <person name="Minakuchi Y."/>
            <person name="Umen J.G."/>
            <person name="Toyoda A."/>
            <person name="Nozaki H."/>
        </authorList>
    </citation>
    <scope>NUCLEOTIDE SEQUENCE</scope>
    <source>
        <strain evidence="16">NIES-3780</strain>
    </source>
</reference>
<keyword evidence="12" id="KW-0407">Ion channel</keyword>
<dbReference type="GO" id="GO:0005891">
    <property type="term" value="C:voltage-gated calcium channel complex"/>
    <property type="evidence" value="ECO:0007669"/>
    <property type="project" value="TreeGrafter"/>
</dbReference>
<feature type="transmembrane region" description="Helical" evidence="14">
    <location>
        <begin position="6"/>
        <end position="23"/>
    </location>
</feature>
<evidence type="ECO:0000256" key="14">
    <source>
        <dbReference type="SAM" id="Phobius"/>
    </source>
</evidence>
<keyword evidence="3" id="KW-0109">Calcium transport</keyword>
<dbReference type="InterPro" id="IPR027359">
    <property type="entry name" value="Volt_channel_dom_sf"/>
</dbReference>
<sequence>MSYSNLVFTCIFVLEAVLKVTAFGPRGYFHDRWNCFDLFVVVVSVVSVALDFSNTRNLSFMPVLRALRVVRVVRLVRQAKGMQKLLRTLITSLPALANVGGVMLLIFFIFAVIGVNLFAGIKHGDNLDSHANFDTFPNGMLLLFRMLTGEAWDAIMQDCMNMGSCVLLLQDFNVSSSTSTIGSLSPQLAIAANATSPANTSTVITLLAGTYLDPSDPLLSSLPSNATQNQCPLSPVVAVIYFPVFVVLCTFILLQLVIAVLRENLIESDGDGAEGSEWGATRPVARSVMESFTKAWSAAVVRAAKVGGGHRSGGSSRGLLHASQLPRVLEATQPPLGASGSPCPRQEVQKSLLRLRVPLYEGNKVSYIETLHTLASSVCATPLPIPEQDKLQRSLSKKLPRSQPHAKYTAAHYHAAKSVAAAIRGFVIRHELRGQLGIPEVPGGGAASGQEQRRQQPAQQQQTQEQPNGGGQLCGTPVMALENGTPSLPPQSPSQSRASQPLPLPFASSSSSKRLAVIVSPNGAVVHCQTGIASRAGSPATRG</sequence>
<feature type="transmembrane region" description="Helical" evidence="14">
    <location>
        <begin position="96"/>
        <end position="119"/>
    </location>
</feature>
<dbReference type="InterPro" id="IPR005821">
    <property type="entry name" value="Ion_trans_dom"/>
</dbReference>
<keyword evidence="6" id="KW-0106">Calcium</keyword>
<dbReference type="EMBL" id="BNCO01000008">
    <property type="protein sequence ID" value="GIL50401.1"/>
    <property type="molecule type" value="Genomic_DNA"/>
</dbReference>
<evidence type="ECO:0000256" key="7">
    <source>
        <dbReference type="ARBA" id="ARBA00022882"/>
    </source>
</evidence>
<dbReference type="InterPro" id="IPR050599">
    <property type="entry name" value="VDCC_alpha-1_subunit"/>
</dbReference>
<feature type="compositionally biased region" description="Low complexity" evidence="13">
    <location>
        <begin position="455"/>
        <end position="467"/>
    </location>
</feature>
<dbReference type="AlphaFoldDB" id="A0A8J4AYN5"/>
<dbReference type="PANTHER" id="PTHR45628">
    <property type="entry name" value="VOLTAGE-DEPENDENT CALCIUM CHANNEL TYPE A SUBUNIT ALPHA-1"/>
    <property type="match status" value="1"/>
</dbReference>
<keyword evidence="4" id="KW-0107">Calcium channel</keyword>
<dbReference type="GO" id="GO:0098703">
    <property type="term" value="P:calcium ion import across plasma membrane"/>
    <property type="evidence" value="ECO:0007669"/>
    <property type="project" value="TreeGrafter"/>
</dbReference>